<dbReference type="Pfam" id="PF00296">
    <property type="entry name" value="Bac_luciferase"/>
    <property type="match status" value="1"/>
</dbReference>
<dbReference type="EMBL" id="VBAK01000105">
    <property type="protein sequence ID" value="TMI91067.1"/>
    <property type="molecule type" value="Genomic_DNA"/>
</dbReference>
<dbReference type="NCBIfam" id="TIGR03620">
    <property type="entry name" value="F420_MSMEG_4141"/>
    <property type="match status" value="1"/>
</dbReference>
<dbReference type="InterPro" id="IPR011251">
    <property type="entry name" value="Luciferase-like_dom"/>
</dbReference>
<dbReference type="SUPFAM" id="SSF51679">
    <property type="entry name" value="Bacterial luciferase-like"/>
    <property type="match status" value="1"/>
</dbReference>
<dbReference type="InterPro" id="IPR019922">
    <property type="entry name" value="Lucif-like_OxRdatse_MSMEG_4141"/>
</dbReference>
<comment type="caution">
    <text evidence="4">The sequence shown here is derived from an EMBL/GenBank/DDBJ whole genome shotgun (WGS) entry which is preliminary data.</text>
</comment>
<accession>A0A537K5L7</accession>
<organism evidence="4 5">
    <name type="scientific">Candidatus Segetimicrobium genomatis</name>
    <dbReference type="NCBI Taxonomy" id="2569760"/>
    <lineage>
        <taxon>Bacteria</taxon>
        <taxon>Bacillati</taxon>
        <taxon>Candidatus Sysuimicrobiota</taxon>
        <taxon>Candidatus Sysuimicrobiia</taxon>
        <taxon>Candidatus Sysuimicrobiales</taxon>
        <taxon>Candidatus Segetimicrobiaceae</taxon>
        <taxon>Candidatus Segetimicrobium</taxon>
    </lineage>
</organism>
<evidence type="ECO:0000313" key="5">
    <source>
        <dbReference type="Proteomes" id="UP000318509"/>
    </source>
</evidence>
<feature type="region of interest" description="Disordered" evidence="2">
    <location>
        <begin position="1"/>
        <end position="30"/>
    </location>
</feature>
<evidence type="ECO:0000256" key="1">
    <source>
        <dbReference type="ARBA" id="ARBA00023002"/>
    </source>
</evidence>
<keyword evidence="1" id="KW-0560">Oxidoreductase</keyword>
<evidence type="ECO:0000256" key="2">
    <source>
        <dbReference type="SAM" id="MobiDB-lite"/>
    </source>
</evidence>
<dbReference type="Gene3D" id="3.20.20.30">
    <property type="entry name" value="Luciferase-like domain"/>
    <property type="match status" value="1"/>
</dbReference>
<name>A0A537K5L7_9BACT</name>
<feature type="domain" description="Luciferase-like" evidence="3">
    <location>
        <begin position="146"/>
        <end position="393"/>
    </location>
</feature>
<gene>
    <name evidence="4" type="ORF">E6H00_05130</name>
</gene>
<dbReference type="GO" id="GO:0016705">
    <property type="term" value="F:oxidoreductase activity, acting on paired donors, with incorporation or reduction of molecular oxygen"/>
    <property type="evidence" value="ECO:0007669"/>
    <property type="project" value="InterPro"/>
</dbReference>
<protein>
    <submittedName>
        <fullName evidence="4">TIGR03620 family F420-dependent LLM class oxidoreductase</fullName>
    </submittedName>
</protein>
<dbReference type="InterPro" id="IPR036661">
    <property type="entry name" value="Luciferase-like_sf"/>
</dbReference>
<dbReference type="PANTHER" id="PTHR43244:SF1">
    <property type="entry name" value="5,10-METHYLENETETRAHYDROMETHANOPTERIN REDUCTASE"/>
    <property type="match status" value="1"/>
</dbReference>
<dbReference type="Proteomes" id="UP000318509">
    <property type="component" value="Unassembled WGS sequence"/>
</dbReference>
<dbReference type="AlphaFoldDB" id="A0A537K5L7"/>
<sequence>MGRDTLPQLRPGPRDEDERRDGDHQACRSDEDEPRILLDCGLSLLIHPDTSVRRLRRYYALERPGQNHFGEEHRRMYPLCARTRPPVTLLGFVQPGFVAHDVSTPLMGRRLALNHCARLSVMGLRRLGDVHPGRIGVFAGALSGLPAAVQREVVAEMERLGYGTLWYGESTGREAFAQGAIYLSAGSRLVVGSGIANLYARDPQAMAAGGRALAEAWPRRFILGIGVSHAPLVTARGHDYVRPLTTMRRYLEVMGTAVWRGPEAPLPPVVLATLGPRMVALAAERTAGAYPYFTTTDHVRAIREQMGPEPFLAADLPVVLAGDRATARAIGDRHTRLYLRMENYRNNLLRLGWPAPELDSAGSDRLFDAVVAWGDAASIRTRVDAHFAAGADHVVLNLIPADPAKPYVEELQSLSALTRMG</sequence>
<evidence type="ECO:0000259" key="3">
    <source>
        <dbReference type="Pfam" id="PF00296"/>
    </source>
</evidence>
<dbReference type="InterPro" id="IPR050564">
    <property type="entry name" value="F420-G6PD/mer"/>
</dbReference>
<evidence type="ECO:0000313" key="4">
    <source>
        <dbReference type="EMBL" id="TMI91067.1"/>
    </source>
</evidence>
<proteinExistence type="predicted"/>
<dbReference type="PANTHER" id="PTHR43244">
    <property type="match status" value="1"/>
</dbReference>
<feature type="compositionally biased region" description="Basic and acidic residues" evidence="2">
    <location>
        <begin position="12"/>
        <end position="29"/>
    </location>
</feature>
<reference evidence="4 5" key="1">
    <citation type="journal article" date="2019" name="Nat. Microbiol.">
        <title>Mediterranean grassland soil C-N compound turnover is dependent on rainfall and depth, and is mediated by genomically divergent microorganisms.</title>
        <authorList>
            <person name="Diamond S."/>
            <person name="Andeer P.F."/>
            <person name="Li Z."/>
            <person name="Crits-Christoph A."/>
            <person name="Burstein D."/>
            <person name="Anantharaman K."/>
            <person name="Lane K.R."/>
            <person name="Thomas B.C."/>
            <person name="Pan C."/>
            <person name="Northen T.R."/>
            <person name="Banfield J.F."/>
        </authorList>
    </citation>
    <scope>NUCLEOTIDE SEQUENCE [LARGE SCALE GENOMIC DNA]</scope>
    <source>
        <strain evidence="4">NP_3</strain>
    </source>
</reference>